<keyword evidence="2" id="KW-1185">Reference proteome</keyword>
<name>A0A2I1H5V0_9GLOM</name>
<dbReference type="EMBL" id="LLXI01001563">
    <property type="protein sequence ID" value="PKY54247.1"/>
    <property type="molecule type" value="Genomic_DNA"/>
</dbReference>
<accession>A0A2I1H5V0</accession>
<evidence type="ECO:0000313" key="1">
    <source>
        <dbReference type="EMBL" id="PKY54247.1"/>
    </source>
</evidence>
<dbReference type="AlphaFoldDB" id="A0A2I1H5V0"/>
<evidence type="ECO:0000313" key="2">
    <source>
        <dbReference type="Proteomes" id="UP000234323"/>
    </source>
</evidence>
<protein>
    <submittedName>
        <fullName evidence="1">Uncharacterized protein</fullName>
    </submittedName>
</protein>
<dbReference type="VEuPathDB" id="FungiDB:FUN_020453"/>
<comment type="caution">
    <text evidence="1">The sequence shown here is derived from an EMBL/GenBank/DDBJ whole genome shotgun (WGS) entry which is preliminary data.</text>
</comment>
<proteinExistence type="predicted"/>
<reference evidence="1 2" key="1">
    <citation type="submission" date="2015-10" db="EMBL/GenBank/DDBJ databases">
        <title>Genome analyses suggest a sexual origin of heterokaryosis in a supposedly ancient asexual fungus.</title>
        <authorList>
            <person name="Ropars J."/>
            <person name="Sedzielewska K."/>
            <person name="Noel J."/>
            <person name="Charron P."/>
            <person name="Farinelli L."/>
            <person name="Marton T."/>
            <person name="Kruger M."/>
            <person name="Pelin A."/>
            <person name="Brachmann A."/>
            <person name="Corradi N."/>
        </authorList>
    </citation>
    <scope>NUCLEOTIDE SEQUENCE [LARGE SCALE GENOMIC DNA]</scope>
    <source>
        <strain evidence="1 2">A4</strain>
    </source>
</reference>
<dbReference type="VEuPathDB" id="FungiDB:RhiirA1_490952"/>
<gene>
    <name evidence="1" type="ORF">RhiirA4_472937</name>
</gene>
<organism evidence="1 2">
    <name type="scientific">Rhizophagus irregularis</name>
    <dbReference type="NCBI Taxonomy" id="588596"/>
    <lineage>
        <taxon>Eukaryota</taxon>
        <taxon>Fungi</taxon>
        <taxon>Fungi incertae sedis</taxon>
        <taxon>Mucoromycota</taxon>
        <taxon>Glomeromycotina</taxon>
        <taxon>Glomeromycetes</taxon>
        <taxon>Glomerales</taxon>
        <taxon>Glomeraceae</taxon>
        <taxon>Rhizophagus</taxon>
    </lineage>
</organism>
<sequence length="189" mass="21738">MEWEHIRTEALVTLGVEQGLNDLHHDMITFSSSFSDWKNMDDFWTMKFLKEAKNLGLDLKEKVHIFYFARCPNFVVGKGKIKAFRKMGENIYTGKEFLKNIKSQLAYLVVINTSSPASTSEVTSNTSGPAFISKIRRQFIQSAGNDKVIQFTQDKAVQSTPYTNDEKIIHNNENKNEQEIDNLTNFYLP</sequence>
<dbReference type="Proteomes" id="UP000234323">
    <property type="component" value="Unassembled WGS sequence"/>
</dbReference>